<evidence type="ECO:0000313" key="2">
    <source>
        <dbReference type="EMBL" id="KAF5935074.1"/>
    </source>
</evidence>
<organism evidence="2 3">
    <name type="scientific">Camellia sinensis</name>
    <name type="common">Tea plant</name>
    <name type="synonym">Thea sinensis</name>
    <dbReference type="NCBI Taxonomy" id="4442"/>
    <lineage>
        <taxon>Eukaryota</taxon>
        <taxon>Viridiplantae</taxon>
        <taxon>Streptophyta</taxon>
        <taxon>Embryophyta</taxon>
        <taxon>Tracheophyta</taxon>
        <taxon>Spermatophyta</taxon>
        <taxon>Magnoliopsida</taxon>
        <taxon>eudicotyledons</taxon>
        <taxon>Gunneridae</taxon>
        <taxon>Pentapetalae</taxon>
        <taxon>asterids</taxon>
        <taxon>Ericales</taxon>
        <taxon>Theaceae</taxon>
        <taxon>Camellia</taxon>
    </lineage>
</organism>
<accession>A0A7J7G6X6</accession>
<evidence type="ECO:0000313" key="3">
    <source>
        <dbReference type="Proteomes" id="UP000593564"/>
    </source>
</evidence>
<reference evidence="2 3" key="2">
    <citation type="submission" date="2020-07" db="EMBL/GenBank/DDBJ databases">
        <title>Genome assembly of wild tea tree DASZ reveals pedigree and selection history of tea varieties.</title>
        <authorList>
            <person name="Zhang W."/>
        </authorList>
    </citation>
    <scope>NUCLEOTIDE SEQUENCE [LARGE SCALE GENOMIC DNA]</scope>
    <source>
        <strain evidence="3">cv. G240</strain>
        <tissue evidence="2">Leaf</tissue>
    </source>
</reference>
<protein>
    <submittedName>
        <fullName evidence="2">Uncharacterized protein</fullName>
    </submittedName>
</protein>
<dbReference type="Proteomes" id="UP000593564">
    <property type="component" value="Unassembled WGS sequence"/>
</dbReference>
<gene>
    <name evidence="2" type="ORF">HYC85_026203</name>
</gene>
<feature type="signal peptide" evidence="1">
    <location>
        <begin position="1"/>
        <end position="24"/>
    </location>
</feature>
<feature type="chain" id="PRO_5029732270" evidence="1">
    <location>
        <begin position="25"/>
        <end position="60"/>
    </location>
</feature>
<comment type="caution">
    <text evidence="2">The sequence shown here is derived from an EMBL/GenBank/DDBJ whole genome shotgun (WGS) entry which is preliminary data.</text>
</comment>
<reference evidence="3" key="1">
    <citation type="journal article" date="2020" name="Nat. Commun.">
        <title>Genome assembly of wild tea tree DASZ reveals pedigree and selection history of tea varieties.</title>
        <authorList>
            <person name="Zhang W."/>
            <person name="Zhang Y."/>
            <person name="Qiu H."/>
            <person name="Guo Y."/>
            <person name="Wan H."/>
            <person name="Zhang X."/>
            <person name="Scossa F."/>
            <person name="Alseekh S."/>
            <person name="Zhang Q."/>
            <person name="Wang P."/>
            <person name="Xu L."/>
            <person name="Schmidt M.H."/>
            <person name="Jia X."/>
            <person name="Li D."/>
            <person name="Zhu A."/>
            <person name="Guo F."/>
            <person name="Chen W."/>
            <person name="Ni D."/>
            <person name="Usadel B."/>
            <person name="Fernie A.R."/>
            <person name="Wen W."/>
        </authorList>
    </citation>
    <scope>NUCLEOTIDE SEQUENCE [LARGE SCALE GENOMIC DNA]</scope>
    <source>
        <strain evidence="3">cv. G240</strain>
    </source>
</reference>
<keyword evidence="3" id="KW-1185">Reference proteome</keyword>
<proteinExistence type="predicted"/>
<name>A0A7J7G6X6_CAMSI</name>
<keyword evidence="1" id="KW-0732">Signal</keyword>
<sequence>METLTKELHLWVLWLLFFSFSVTASYTDYANRDNPSITYTYTRFADIEKHCGFILPSASE</sequence>
<dbReference type="EMBL" id="JACBKZ010000013">
    <property type="protein sequence ID" value="KAF5935074.1"/>
    <property type="molecule type" value="Genomic_DNA"/>
</dbReference>
<evidence type="ECO:0000256" key="1">
    <source>
        <dbReference type="SAM" id="SignalP"/>
    </source>
</evidence>
<dbReference type="AlphaFoldDB" id="A0A7J7G6X6"/>